<feature type="region of interest" description="Disordered" evidence="1">
    <location>
        <begin position="260"/>
        <end position="279"/>
    </location>
</feature>
<feature type="region of interest" description="Disordered" evidence="1">
    <location>
        <begin position="423"/>
        <end position="486"/>
    </location>
</feature>
<evidence type="ECO:0000256" key="1">
    <source>
        <dbReference type="SAM" id="MobiDB-lite"/>
    </source>
</evidence>
<feature type="region of interest" description="Disordered" evidence="1">
    <location>
        <begin position="154"/>
        <end position="173"/>
    </location>
</feature>
<keyword evidence="3" id="KW-1185">Reference proteome</keyword>
<feature type="compositionally biased region" description="Basic and acidic residues" evidence="1">
    <location>
        <begin position="438"/>
        <end position="457"/>
    </location>
</feature>
<gene>
    <name evidence="2" type="ORF">FISHEDRAFT_78729</name>
</gene>
<feature type="compositionally biased region" description="Basic and acidic residues" evidence="1">
    <location>
        <begin position="81"/>
        <end position="95"/>
    </location>
</feature>
<feature type="compositionally biased region" description="Low complexity" evidence="1">
    <location>
        <begin position="38"/>
        <end position="53"/>
    </location>
</feature>
<feature type="compositionally biased region" description="Polar residues" evidence="1">
    <location>
        <begin position="887"/>
        <end position="899"/>
    </location>
</feature>
<feature type="region of interest" description="Disordered" evidence="1">
    <location>
        <begin position="292"/>
        <end position="331"/>
    </location>
</feature>
<feature type="compositionally biased region" description="Polar residues" evidence="1">
    <location>
        <begin position="154"/>
        <end position="172"/>
    </location>
</feature>
<feature type="region of interest" description="Disordered" evidence="1">
    <location>
        <begin position="640"/>
        <end position="694"/>
    </location>
</feature>
<feature type="region of interest" description="Disordered" evidence="1">
    <location>
        <begin position="65"/>
        <end position="146"/>
    </location>
</feature>
<organism evidence="2 3">
    <name type="scientific">Fistulina hepatica ATCC 64428</name>
    <dbReference type="NCBI Taxonomy" id="1128425"/>
    <lineage>
        <taxon>Eukaryota</taxon>
        <taxon>Fungi</taxon>
        <taxon>Dikarya</taxon>
        <taxon>Basidiomycota</taxon>
        <taxon>Agaricomycotina</taxon>
        <taxon>Agaricomycetes</taxon>
        <taxon>Agaricomycetidae</taxon>
        <taxon>Agaricales</taxon>
        <taxon>Fistulinaceae</taxon>
        <taxon>Fistulina</taxon>
    </lineage>
</organism>
<protein>
    <submittedName>
        <fullName evidence="2">Uncharacterized protein</fullName>
    </submittedName>
</protein>
<feature type="region of interest" description="Disordered" evidence="1">
    <location>
        <begin position="728"/>
        <end position="849"/>
    </location>
</feature>
<reference evidence="2 3" key="1">
    <citation type="journal article" date="2015" name="Fungal Genet. Biol.">
        <title>Evolution of novel wood decay mechanisms in Agaricales revealed by the genome sequences of Fistulina hepatica and Cylindrobasidium torrendii.</title>
        <authorList>
            <person name="Floudas D."/>
            <person name="Held B.W."/>
            <person name="Riley R."/>
            <person name="Nagy L.G."/>
            <person name="Koehler G."/>
            <person name="Ransdell A.S."/>
            <person name="Younus H."/>
            <person name="Chow J."/>
            <person name="Chiniquy J."/>
            <person name="Lipzen A."/>
            <person name="Tritt A."/>
            <person name="Sun H."/>
            <person name="Haridas S."/>
            <person name="LaButti K."/>
            <person name="Ohm R.A."/>
            <person name="Kues U."/>
            <person name="Blanchette R.A."/>
            <person name="Grigoriev I.V."/>
            <person name="Minto R.E."/>
            <person name="Hibbett D.S."/>
        </authorList>
    </citation>
    <scope>NUCLEOTIDE SEQUENCE [LARGE SCALE GENOMIC DNA]</scope>
    <source>
        <strain evidence="2 3">ATCC 64428</strain>
    </source>
</reference>
<feature type="region of interest" description="Disordered" evidence="1">
    <location>
        <begin position="1143"/>
        <end position="1167"/>
    </location>
</feature>
<feature type="compositionally biased region" description="Polar residues" evidence="1">
    <location>
        <begin position="300"/>
        <end position="331"/>
    </location>
</feature>
<proteinExistence type="predicted"/>
<name>A0A0D7A0B2_9AGAR</name>
<feature type="compositionally biased region" description="Low complexity" evidence="1">
    <location>
        <begin position="120"/>
        <end position="129"/>
    </location>
</feature>
<dbReference type="OrthoDB" id="3266602at2759"/>
<feature type="compositionally biased region" description="Polar residues" evidence="1">
    <location>
        <begin position="863"/>
        <end position="878"/>
    </location>
</feature>
<dbReference type="EMBL" id="KN882115">
    <property type="protein sequence ID" value="KIY43220.1"/>
    <property type="molecule type" value="Genomic_DNA"/>
</dbReference>
<feature type="compositionally biased region" description="Low complexity" evidence="1">
    <location>
        <begin position="794"/>
        <end position="805"/>
    </location>
</feature>
<feature type="compositionally biased region" description="Basic residues" evidence="1">
    <location>
        <begin position="96"/>
        <end position="106"/>
    </location>
</feature>
<accession>A0A0D7A0B2</accession>
<evidence type="ECO:0000313" key="2">
    <source>
        <dbReference type="EMBL" id="KIY43220.1"/>
    </source>
</evidence>
<feature type="compositionally biased region" description="Basic and acidic residues" evidence="1">
    <location>
        <begin position="675"/>
        <end position="694"/>
    </location>
</feature>
<feature type="compositionally biased region" description="Low complexity" evidence="1">
    <location>
        <begin position="813"/>
        <end position="842"/>
    </location>
</feature>
<feature type="region of interest" description="Disordered" evidence="1">
    <location>
        <begin position="861"/>
        <end position="899"/>
    </location>
</feature>
<sequence length="1381" mass="148337">MPDLQMLVEVSDAPVDRTGSPVPMADIKPTSAVQALNSSSSSTTDPAPDTPADAVTTIIGVATIPTSDQFVYPGRAPSPSDQHKEKQKEKEPEKKKKDKAGKKLGPRKPTPFASFQSTFSARSSPAPSARHARRGTPAANAGTNARTALRANVNSSGTASNGHSPMPNQQNPLLARNVPSASLMGFQQQGPMYPYGLLGEMPLPSRGIAPPYHGMQPPSIQGILPPSLLPNMHARLPNGMSHPDIRALQNLALPPNAMAAMVRRQQQQQPGLPPRKAPHLPFISRRAAVSNSPLLPASNDGRSPSKNGSPSGTNGGSVSPMNESALSGSSVPTRNVVPVAQNANNSSPVPVSQTTLPGISPDVVPIVDPAPAIGTATLSVSVNAAIASAAAALGVVNADNGSIDGDGSARSCRSHRGAPGAFGATFRTFVPSENGPVKMHEPPPTKKDNDARPESLRKASPLARQSPPHVPQRQSPVMGMGTASPAPVASSVANATVVPTMPVSGMPFNEPLPSPLGTLSPRAEQTSSSMQQSNVVPSSTYIAQQVPVPAAYASNPYAAMFPQRSYPAMHSQHILQQQHVALATGSPYTYPAPTAAHALPPPVRKCAMPSCENYVSVQMRTATRCMDCIRAEWAHLRESASSAKRVKIENGSGGAAAVKLERSGESKSQSHKRNKEQPKDKKNQRAIKQDFDGDVKMEDAESLCASLLLTSEADEPVDGSIANPAVIPTAVLPSPGPSSETPTPSPDTINSEMQLQPLHPQPPGIAAGFRSRSSSVRMLPTPASTPPRTFVTPSLSLLSGSSSQLEATGSSMSDALLSPSIAAPSSSRTVTPTPNGTPKNPGQAISGWDSDLTDIEDVEMQPAEQTASSGRSQTQTPYNPEDPQPVQPHSGSTGSHNQQQDAIQVIYLEQQQRLTIRVPAQQQQLMEPVRECGEKYCHNLLGSDYKWKLCVHCRKRARDYQRQRLGIQIKDKEEDEERRSTSDGPIQRNKFNFDDALNAILADSSRVVKGARVCTIRNCPHILPSVEEYTWKMCCPCRARTRRNARARRGAPDPSDPVNGQFNWKLDAPLSRPPRKRCASLDCGLLVDGQEIVPPGIRGSIPGDADGPYPLCEQCIERIIQPQASKRRLPGFAADVPTQRMYRGVGNSSRLPNAHPRKGDWPSGDCSPHHANGAIPYSRGPYKQYPPAGYGGTPPASRPLSAKRPRLMARAPTPYSEYQGLQYLLADFRLQFHSFLDTRLRHYTIIAKTEQGVVPPDTPFGDRTPTFIFEGEYSVVAPDYDVQGRQIEVSDNILDVKASLAEATNLNLPYQGDLRFLPTKPSGLCIHFFCQHNVDTPRRVDDQVMKESQMTQGELEITVMADGSHRIFPGQRTVVRFRLLG</sequence>
<feature type="region of interest" description="Disordered" evidence="1">
    <location>
        <begin position="1"/>
        <end position="53"/>
    </location>
</feature>
<dbReference type="Proteomes" id="UP000054144">
    <property type="component" value="Unassembled WGS sequence"/>
</dbReference>
<evidence type="ECO:0000313" key="3">
    <source>
        <dbReference type="Proteomes" id="UP000054144"/>
    </source>
</evidence>